<dbReference type="AlphaFoldDB" id="A0A218Y3K8"/>
<accession>A0A218Y3K8</accession>
<evidence type="ECO:0000313" key="3">
    <source>
        <dbReference type="EMBL" id="OWM91409.1"/>
    </source>
</evidence>
<evidence type="ECO:0000256" key="1">
    <source>
        <dbReference type="SAM" id="SignalP"/>
    </source>
</evidence>
<gene>
    <name evidence="3" type="ORF">CDL15_Pgr017327</name>
</gene>
<dbReference type="InterPro" id="IPR000477">
    <property type="entry name" value="RT_dom"/>
</dbReference>
<feature type="signal peptide" evidence="1">
    <location>
        <begin position="1"/>
        <end position="29"/>
    </location>
</feature>
<dbReference type="EMBL" id="MTKT01000281">
    <property type="protein sequence ID" value="OWM91409.1"/>
    <property type="molecule type" value="Genomic_DNA"/>
</dbReference>
<dbReference type="PANTHER" id="PTHR33116:SF78">
    <property type="entry name" value="OS12G0587133 PROTEIN"/>
    <property type="match status" value="1"/>
</dbReference>
<evidence type="ECO:0000259" key="2">
    <source>
        <dbReference type="PROSITE" id="PS50878"/>
    </source>
</evidence>
<dbReference type="PROSITE" id="PS50878">
    <property type="entry name" value="RT_POL"/>
    <property type="match status" value="1"/>
</dbReference>
<sequence>MRRMCFRVRWLKWIQWCISTVRLSILVNGEPFDFFGSSRGIRHGDPFSPYLFILVMEALSKLLDRACDIGIISGLETSPSTSSELRISHLLYADDTILFCGDNDEELRNLRCVLLCFEAVYGLKINMERSEIVLVRSNYAAALADILDCKIGSFPLNYLGLPVGAGARNKDVWNVIIDRMERKLAGWKKMHLSKGARLTLIKASLSSLPTYFMSPFVIPKSVADRIEKIQRDFLWDSGENTCNFHLVKWSDVCQPLSSGGLGIRSLVNFSKALLWKWFWRFANERSALWRQVISSKFGASKSDWHTKVPSFFSGVSLWKPMLKFSPIFEMQVKFNAGEGDGRKINFWNDCWCGDQSLRTEFPSLFQVSLNEEVKVGDLYCYSNGVWNLSFSRNFYGFELLHSVSSFFSKIYSDFKRVEGPDSMYWKLMKSGMLSIKSYYDSLVDTGNSSFP</sequence>
<dbReference type="Proteomes" id="UP000197138">
    <property type="component" value="Unassembled WGS sequence"/>
</dbReference>
<name>A0A218Y3K8_PUNGR</name>
<comment type="caution">
    <text evidence="3">The sequence shown here is derived from an EMBL/GenBank/DDBJ whole genome shotgun (WGS) entry which is preliminary data.</text>
</comment>
<feature type="chain" id="PRO_5012148981" description="Reverse transcriptase domain-containing protein" evidence="1">
    <location>
        <begin position="30"/>
        <end position="451"/>
    </location>
</feature>
<dbReference type="Pfam" id="PF00078">
    <property type="entry name" value="RVT_1"/>
    <property type="match status" value="1"/>
</dbReference>
<organism evidence="3 4">
    <name type="scientific">Punica granatum</name>
    <name type="common">Pomegranate</name>
    <dbReference type="NCBI Taxonomy" id="22663"/>
    <lineage>
        <taxon>Eukaryota</taxon>
        <taxon>Viridiplantae</taxon>
        <taxon>Streptophyta</taxon>
        <taxon>Embryophyta</taxon>
        <taxon>Tracheophyta</taxon>
        <taxon>Spermatophyta</taxon>
        <taxon>Magnoliopsida</taxon>
        <taxon>eudicotyledons</taxon>
        <taxon>Gunneridae</taxon>
        <taxon>Pentapetalae</taxon>
        <taxon>rosids</taxon>
        <taxon>malvids</taxon>
        <taxon>Myrtales</taxon>
        <taxon>Lythraceae</taxon>
        <taxon>Punica</taxon>
    </lineage>
</organism>
<protein>
    <recommendedName>
        <fullName evidence="2">Reverse transcriptase domain-containing protein</fullName>
    </recommendedName>
</protein>
<reference evidence="4" key="1">
    <citation type="journal article" date="2017" name="Plant J.">
        <title>The pomegranate (Punica granatum L.) genome and the genomics of punicalagin biosynthesis.</title>
        <authorList>
            <person name="Qin G."/>
            <person name="Xu C."/>
            <person name="Ming R."/>
            <person name="Tang H."/>
            <person name="Guyot R."/>
            <person name="Kramer E.M."/>
            <person name="Hu Y."/>
            <person name="Yi X."/>
            <person name="Qi Y."/>
            <person name="Xu X."/>
            <person name="Gao Z."/>
            <person name="Pan H."/>
            <person name="Jian J."/>
            <person name="Tian Y."/>
            <person name="Yue Z."/>
            <person name="Xu Y."/>
        </authorList>
    </citation>
    <scope>NUCLEOTIDE SEQUENCE [LARGE SCALE GENOMIC DNA]</scope>
    <source>
        <strain evidence="4">cv. Dabenzi</strain>
    </source>
</reference>
<proteinExistence type="predicted"/>
<keyword evidence="1" id="KW-0732">Signal</keyword>
<evidence type="ECO:0000313" key="4">
    <source>
        <dbReference type="Proteomes" id="UP000197138"/>
    </source>
</evidence>
<feature type="domain" description="Reverse transcriptase" evidence="2">
    <location>
        <begin position="1"/>
        <end position="163"/>
    </location>
</feature>
<dbReference type="PANTHER" id="PTHR33116">
    <property type="entry name" value="REVERSE TRANSCRIPTASE ZINC-BINDING DOMAIN-CONTAINING PROTEIN-RELATED-RELATED"/>
    <property type="match status" value="1"/>
</dbReference>